<accession>A0A137SWY1</accession>
<sequence>MIKMEESKQPLDFEVPHKRFCAYHCFGDKATEYLSCLKQPYADISNCNINNLDSEQYLAIFVFTDNAEVYTSEIDNFIKRYKDLTDSIFILDLHFNLQYETFRERWGLYNIILSSSYCTLQKSILHYLLFFRHFIETPGLISMDLCDFKSCSRIAAFIISGAASSLAHPIHPIPYKNELYKKNLRFVMLGLELKSINTRKTKKDMNLLARFMHQLPVDLEFKWQISPNHDHPHTEYVVGFNKPFI</sequence>
<proteinExistence type="predicted"/>
<dbReference type="AlphaFoldDB" id="A0A137SWY1"/>
<organism evidence="1 2">
    <name type="scientific">Prevotella bivia</name>
    <dbReference type="NCBI Taxonomy" id="28125"/>
    <lineage>
        <taxon>Bacteria</taxon>
        <taxon>Pseudomonadati</taxon>
        <taxon>Bacteroidota</taxon>
        <taxon>Bacteroidia</taxon>
        <taxon>Bacteroidales</taxon>
        <taxon>Prevotellaceae</taxon>
        <taxon>Prevotella</taxon>
    </lineage>
</organism>
<dbReference type="Proteomes" id="UP000070093">
    <property type="component" value="Unassembled WGS sequence"/>
</dbReference>
<reference evidence="1 2" key="1">
    <citation type="submission" date="2016-02" db="EMBL/GenBank/DDBJ databases">
        <authorList>
            <person name="Wen L."/>
            <person name="He K."/>
            <person name="Yang H."/>
        </authorList>
    </citation>
    <scope>NUCLEOTIDE SEQUENCE [LARGE SCALE GENOMIC DNA]</scope>
    <source>
        <strain evidence="1 2">GED7880</strain>
    </source>
</reference>
<evidence type="ECO:0000313" key="1">
    <source>
        <dbReference type="EMBL" id="KXO16961.1"/>
    </source>
</evidence>
<gene>
    <name evidence="1" type="ORF">HMPREF3202_01308</name>
</gene>
<protein>
    <submittedName>
        <fullName evidence="1">Uncharacterized protein</fullName>
    </submittedName>
</protein>
<name>A0A137SWY1_9BACT</name>
<comment type="caution">
    <text evidence="1">The sequence shown here is derived from an EMBL/GenBank/DDBJ whole genome shotgun (WGS) entry which is preliminary data.</text>
</comment>
<dbReference type="STRING" id="28125.HMPREF3202_01308"/>
<dbReference type="PATRIC" id="fig|28125.4.peg.1294"/>
<evidence type="ECO:0000313" key="2">
    <source>
        <dbReference type="Proteomes" id="UP000070093"/>
    </source>
</evidence>
<dbReference type="EMBL" id="LTAG01000058">
    <property type="protein sequence ID" value="KXO16961.1"/>
    <property type="molecule type" value="Genomic_DNA"/>
</dbReference>